<feature type="transmembrane region" description="Helical" evidence="1">
    <location>
        <begin position="20"/>
        <end position="40"/>
    </location>
</feature>
<dbReference type="RefSeq" id="WP_245081882.1">
    <property type="nucleotide sequence ID" value="NZ_BSOP01000001.1"/>
</dbReference>
<keyword evidence="1" id="KW-0472">Membrane</keyword>
<dbReference type="Proteomes" id="UP001156702">
    <property type="component" value="Unassembled WGS sequence"/>
</dbReference>
<comment type="caution">
    <text evidence="2">The sequence shown here is derived from an EMBL/GenBank/DDBJ whole genome shotgun (WGS) entry which is preliminary data.</text>
</comment>
<sequence>MADMEIDKRQNEAAVVRLTVMTAAGLMLLSSMGLLVILWMSAVGAARNQSGAPAESSARL</sequence>
<accession>A0ABQ5ZD60</accession>
<keyword evidence="1" id="KW-1133">Transmembrane helix</keyword>
<evidence type="ECO:0000313" key="3">
    <source>
        <dbReference type="Proteomes" id="UP001156702"/>
    </source>
</evidence>
<organism evidence="2 3">
    <name type="scientific">Shinella yambaruensis</name>
    <dbReference type="NCBI Taxonomy" id="415996"/>
    <lineage>
        <taxon>Bacteria</taxon>
        <taxon>Pseudomonadati</taxon>
        <taxon>Pseudomonadota</taxon>
        <taxon>Alphaproteobacteria</taxon>
        <taxon>Hyphomicrobiales</taxon>
        <taxon>Rhizobiaceae</taxon>
        <taxon>Shinella</taxon>
    </lineage>
</organism>
<dbReference type="EMBL" id="BSOP01000001">
    <property type="protein sequence ID" value="GLR48843.1"/>
    <property type="molecule type" value="Genomic_DNA"/>
</dbReference>
<gene>
    <name evidence="2" type="ORF">GCM10007923_00470</name>
</gene>
<keyword evidence="3" id="KW-1185">Reference proteome</keyword>
<evidence type="ECO:0000256" key="1">
    <source>
        <dbReference type="SAM" id="Phobius"/>
    </source>
</evidence>
<proteinExistence type="predicted"/>
<name>A0ABQ5ZD60_9HYPH</name>
<keyword evidence="1" id="KW-0812">Transmembrane</keyword>
<evidence type="ECO:0000313" key="2">
    <source>
        <dbReference type="EMBL" id="GLR48843.1"/>
    </source>
</evidence>
<protein>
    <submittedName>
        <fullName evidence="2">Uncharacterized protein</fullName>
    </submittedName>
</protein>
<reference evidence="3" key="1">
    <citation type="journal article" date="2019" name="Int. J. Syst. Evol. Microbiol.">
        <title>The Global Catalogue of Microorganisms (GCM) 10K type strain sequencing project: providing services to taxonomists for standard genome sequencing and annotation.</title>
        <authorList>
            <consortium name="The Broad Institute Genomics Platform"/>
            <consortium name="The Broad Institute Genome Sequencing Center for Infectious Disease"/>
            <person name="Wu L."/>
            <person name="Ma J."/>
        </authorList>
    </citation>
    <scope>NUCLEOTIDE SEQUENCE [LARGE SCALE GENOMIC DNA]</scope>
    <source>
        <strain evidence="3">NBRC 102122</strain>
    </source>
</reference>